<evidence type="ECO:0000259" key="5">
    <source>
        <dbReference type="PROSITE" id="PS50977"/>
    </source>
</evidence>
<evidence type="ECO:0000313" key="7">
    <source>
        <dbReference type="Proteomes" id="UP001652264"/>
    </source>
</evidence>
<organism evidence="6 7">
    <name type="scientific">Curtobacterium citreum</name>
    <dbReference type="NCBI Taxonomy" id="2036"/>
    <lineage>
        <taxon>Bacteria</taxon>
        <taxon>Bacillati</taxon>
        <taxon>Actinomycetota</taxon>
        <taxon>Actinomycetes</taxon>
        <taxon>Micrococcales</taxon>
        <taxon>Microbacteriaceae</taxon>
        <taxon>Curtobacterium</taxon>
    </lineage>
</organism>
<dbReference type="InterPro" id="IPR009057">
    <property type="entry name" value="Homeodomain-like_sf"/>
</dbReference>
<evidence type="ECO:0000256" key="2">
    <source>
        <dbReference type="ARBA" id="ARBA00023125"/>
    </source>
</evidence>
<dbReference type="EMBL" id="JANVAD010000002">
    <property type="protein sequence ID" value="MCS6521635.1"/>
    <property type="molecule type" value="Genomic_DNA"/>
</dbReference>
<dbReference type="Gene3D" id="1.10.357.10">
    <property type="entry name" value="Tetracycline Repressor, domain 2"/>
    <property type="match status" value="1"/>
</dbReference>
<reference evidence="6 7" key="1">
    <citation type="submission" date="2022-08" db="EMBL/GenBank/DDBJ databases">
        <title>Taxonomy of Curtobacterium flaccumfaciens.</title>
        <authorList>
            <person name="Osdaghi E."/>
            <person name="Taghavi S.M."/>
            <person name="Hamidizade M."/>
            <person name="Abachi H."/>
            <person name="Fazliarab A."/>
            <person name="Baeyen S."/>
            <person name="Portier P."/>
            <person name="Van Vaerenbergh J."/>
            <person name="Jacques M.-A."/>
        </authorList>
    </citation>
    <scope>NUCLEOTIDE SEQUENCE [LARGE SCALE GENOMIC DNA]</scope>
    <source>
        <strain evidence="6 7">LMG8786T</strain>
    </source>
</reference>
<keyword evidence="1" id="KW-0805">Transcription regulation</keyword>
<feature type="domain" description="HTH tetR-type" evidence="5">
    <location>
        <begin position="15"/>
        <end position="74"/>
    </location>
</feature>
<dbReference type="RefSeq" id="WP_114848824.1">
    <property type="nucleotide sequence ID" value="NZ_BMNV01000003.1"/>
</dbReference>
<proteinExistence type="predicted"/>
<dbReference type="InterPro" id="IPR041479">
    <property type="entry name" value="TetR_CgmR_C"/>
</dbReference>
<dbReference type="SUPFAM" id="SSF46689">
    <property type="entry name" value="Homeodomain-like"/>
    <property type="match status" value="1"/>
</dbReference>
<comment type="caution">
    <text evidence="6">The sequence shown here is derived from an EMBL/GenBank/DDBJ whole genome shotgun (WGS) entry which is preliminary data.</text>
</comment>
<keyword evidence="7" id="KW-1185">Reference proteome</keyword>
<dbReference type="PRINTS" id="PR00455">
    <property type="entry name" value="HTHTETR"/>
</dbReference>
<keyword evidence="2 4" id="KW-0238">DNA-binding</keyword>
<dbReference type="InterPro" id="IPR001647">
    <property type="entry name" value="HTH_TetR"/>
</dbReference>
<dbReference type="Pfam" id="PF17937">
    <property type="entry name" value="TetR_C_28"/>
    <property type="match status" value="1"/>
</dbReference>
<dbReference type="InterPro" id="IPR050109">
    <property type="entry name" value="HTH-type_TetR-like_transc_reg"/>
</dbReference>
<sequence length="193" mass="20301">MTDAPRRPRHPRDRALTRRQILDAAEQLLAAHGTAVSIAAVAVKAGVSKSGLLHHFPSRDALLVAVADRGLRTLVTEVDQQIDPADASPGRGTRAYVSALCGGSAAAAAVFSPTSLLNALLDAPGTKALLQADAEYWRRFFADDGLPAARYLVIRHAAEGLAASSAVTPYLTADELNVARDALLDLTRSDPST</sequence>
<evidence type="ECO:0000256" key="1">
    <source>
        <dbReference type="ARBA" id="ARBA00023015"/>
    </source>
</evidence>
<dbReference type="GeneID" id="95323113"/>
<evidence type="ECO:0000256" key="4">
    <source>
        <dbReference type="PROSITE-ProRule" id="PRU00335"/>
    </source>
</evidence>
<dbReference type="Proteomes" id="UP001652264">
    <property type="component" value="Unassembled WGS sequence"/>
</dbReference>
<accession>A0ABT2HEG1</accession>
<protein>
    <submittedName>
        <fullName evidence="6">TetR/AcrR family transcriptional regulator</fullName>
    </submittedName>
</protein>
<evidence type="ECO:0000256" key="3">
    <source>
        <dbReference type="ARBA" id="ARBA00023163"/>
    </source>
</evidence>
<keyword evidence="3" id="KW-0804">Transcription</keyword>
<dbReference type="PANTHER" id="PTHR30055">
    <property type="entry name" value="HTH-TYPE TRANSCRIPTIONAL REGULATOR RUTR"/>
    <property type="match status" value="1"/>
</dbReference>
<evidence type="ECO:0000313" key="6">
    <source>
        <dbReference type="EMBL" id="MCS6521635.1"/>
    </source>
</evidence>
<gene>
    <name evidence="6" type="ORF">NYQ28_03540</name>
</gene>
<name>A0ABT2HEG1_9MICO</name>
<dbReference type="PROSITE" id="PS50977">
    <property type="entry name" value="HTH_TETR_2"/>
    <property type="match status" value="1"/>
</dbReference>
<feature type="DNA-binding region" description="H-T-H motif" evidence="4">
    <location>
        <begin position="37"/>
        <end position="56"/>
    </location>
</feature>
<dbReference type="Pfam" id="PF00440">
    <property type="entry name" value="TetR_N"/>
    <property type="match status" value="1"/>
</dbReference>
<dbReference type="PANTHER" id="PTHR30055:SF234">
    <property type="entry name" value="HTH-TYPE TRANSCRIPTIONAL REGULATOR BETI"/>
    <property type="match status" value="1"/>
</dbReference>